<dbReference type="Pfam" id="PF06686">
    <property type="entry name" value="SpoIIIAC"/>
    <property type="match status" value="2"/>
</dbReference>
<proteinExistence type="predicted"/>
<evidence type="ECO:0000256" key="1">
    <source>
        <dbReference type="SAM" id="Phobius"/>
    </source>
</evidence>
<keyword evidence="1" id="KW-0472">Membrane</keyword>
<dbReference type="RefSeq" id="WP_057978383.1">
    <property type="nucleotide sequence ID" value="NZ_LKHP01000006.1"/>
</dbReference>
<feature type="transmembrane region" description="Helical" evidence="1">
    <location>
        <begin position="6"/>
        <end position="21"/>
    </location>
</feature>
<dbReference type="AlphaFoldDB" id="A0A0R3JTP0"/>
<organism evidence="2 3">
    <name type="scientific">Caloramator mitchellensis</name>
    <dbReference type="NCBI Taxonomy" id="908809"/>
    <lineage>
        <taxon>Bacteria</taxon>
        <taxon>Bacillati</taxon>
        <taxon>Bacillota</taxon>
        <taxon>Clostridia</taxon>
        <taxon>Eubacteriales</taxon>
        <taxon>Clostridiaceae</taxon>
        <taxon>Caloramator</taxon>
    </lineage>
</organism>
<dbReference type="InterPro" id="IPR014211">
    <property type="entry name" value="Spore_III_AD"/>
</dbReference>
<dbReference type="NCBIfam" id="TIGR02849">
    <property type="entry name" value="spore_III_AD"/>
    <property type="match status" value="1"/>
</dbReference>
<protein>
    <submittedName>
        <fullName evidence="2">Stage III sporulation protein AC/AD protein family protein</fullName>
    </submittedName>
</protein>
<keyword evidence="1" id="KW-0812">Transmembrane</keyword>
<feature type="transmembrane region" description="Helical" evidence="1">
    <location>
        <begin position="106"/>
        <end position="127"/>
    </location>
</feature>
<name>A0A0R3JTP0_CALMK</name>
<dbReference type="Proteomes" id="UP000052015">
    <property type="component" value="Unassembled WGS sequence"/>
</dbReference>
<keyword evidence="3" id="KW-1185">Reference proteome</keyword>
<evidence type="ECO:0000313" key="2">
    <source>
        <dbReference type="EMBL" id="KRQ86840.1"/>
    </source>
</evidence>
<comment type="caution">
    <text evidence="2">The sequence shown here is derived from an EMBL/GenBank/DDBJ whole genome shotgun (WGS) entry which is preliminary data.</text>
</comment>
<dbReference type="EMBL" id="LKHP01000006">
    <property type="protein sequence ID" value="KRQ86840.1"/>
    <property type="molecule type" value="Genomic_DNA"/>
</dbReference>
<feature type="transmembrane region" description="Helical" evidence="1">
    <location>
        <begin position="66"/>
        <end position="85"/>
    </location>
</feature>
<dbReference type="OrthoDB" id="1682150at2"/>
<keyword evidence="1" id="KW-1133">Transmembrane helix</keyword>
<evidence type="ECO:0000313" key="3">
    <source>
        <dbReference type="Proteomes" id="UP000052015"/>
    </source>
</evidence>
<reference evidence="2 3" key="1">
    <citation type="submission" date="2015-09" db="EMBL/GenBank/DDBJ databases">
        <title>Draft genome sequence of a Caloramator mitchellensis, a moderate thermophile from the Great Artesian Basin of Australia.</title>
        <authorList>
            <person name="Patel B.K."/>
        </authorList>
    </citation>
    <scope>NUCLEOTIDE SEQUENCE [LARGE SCALE GENOMIC DNA]</scope>
    <source>
        <strain evidence="2 3">VF08</strain>
    </source>
</reference>
<gene>
    <name evidence="2" type="ORF">ABG79_01331</name>
</gene>
<sequence>MDITKVIIIAFIATIIILVIKEEKPELAIQISMVTGLVIFFFMISRLTLVIQALQQIAIKANIDYTYLNIIFKIIGIAYLASFGVEICKDSGQGSLANKIEFAGKILIIILSIPILMAVMDLIIKILP</sequence>
<feature type="transmembrane region" description="Helical" evidence="1">
    <location>
        <begin position="33"/>
        <end position="54"/>
    </location>
</feature>
<dbReference type="STRING" id="908809.ABG79_01331"/>
<accession>A0A0R3JTP0</accession>
<dbReference type="InterPro" id="IPR025664">
    <property type="entry name" value="Spore_III_AC/AD"/>
</dbReference>